<dbReference type="EMBL" id="FNDQ01000011">
    <property type="protein sequence ID" value="SDH70235.1"/>
    <property type="molecule type" value="Genomic_DNA"/>
</dbReference>
<gene>
    <name evidence="3" type="ORF">SAMN05421818_11150</name>
</gene>
<sequence>MEKWFNTYHNLSKYLKLSFLFAFTLLGLTVVNAQEQKDFKVKNTTIEYQINKNTKDSELEQIKKEVNDEKIANLVFSGIKRNNKGEMIAIKTQFKDERGSSQSKSEYNSMGINPFSVIIHHKDNGEKFLEIGGINPTSSFGSQAAFMQNPFGSMLQEQESESFFANDMMELMKSMQEDMRNQQESFMKLMEGFHKENDTTADKTNEAVKTKEKKK</sequence>
<reference evidence="4" key="1">
    <citation type="submission" date="2016-10" db="EMBL/GenBank/DDBJ databases">
        <authorList>
            <person name="Varghese N."/>
            <person name="Submissions S."/>
        </authorList>
    </citation>
    <scope>NUCLEOTIDE SEQUENCE [LARGE SCALE GENOMIC DNA]</scope>
    <source>
        <strain evidence="4">DSM 23313</strain>
    </source>
</reference>
<feature type="signal peptide" evidence="2">
    <location>
        <begin position="1"/>
        <end position="33"/>
    </location>
</feature>
<accession>A0A1G8EJV4</accession>
<evidence type="ECO:0008006" key="5">
    <source>
        <dbReference type="Google" id="ProtNLM"/>
    </source>
</evidence>
<name>A0A1G8EJV4_9FLAO</name>
<keyword evidence="2" id="KW-0732">Signal</keyword>
<dbReference type="AlphaFoldDB" id="A0A1G8EJV4"/>
<dbReference type="RefSeq" id="WP_090408439.1">
    <property type="nucleotide sequence ID" value="NZ_FNDQ01000011.1"/>
</dbReference>
<evidence type="ECO:0000313" key="4">
    <source>
        <dbReference type="Proteomes" id="UP000243588"/>
    </source>
</evidence>
<keyword evidence="4" id="KW-1185">Reference proteome</keyword>
<feature type="region of interest" description="Disordered" evidence="1">
    <location>
        <begin position="193"/>
        <end position="215"/>
    </location>
</feature>
<dbReference type="Proteomes" id="UP000243588">
    <property type="component" value="Unassembled WGS sequence"/>
</dbReference>
<proteinExistence type="predicted"/>
<evidence type="ECO:0000256" key="2">
    <source>
        <dbReference type="SAM" id="SignalP"/>
    </source>
</evidence>
<dbReference type="STRING" id="702745.SAMN05421818_11150"/>
<feature type="chain" id="PRO_5017281128" description="DUF4412 domain-containing protein" evidence="2">
    <location>
        <begin position="34"/>
        <end position="215"/>
    </location>
</feature>
<protein>
    <recommendedName>
        <fullName evidence="5">DUF4412 domain-containing protein</fullName>
    </recommendedName>
</protein>
<evidence type="ECO:0000313" key="3">
    <source>
        <dbReference type="EMBL" id="SDH70235.1"/>
    </source>
</evidence>
<evidence type="ECO:0000256" key="1">
    <source>
        <dbReference type="SAM" id="MobiDB-lite"/>
    </source>
</evidence>
<organism evidence="3 4">
    <name type="scientific">Myroides phaeus</name>
    <dbReference type="NCBI Taxonomy" id="702745"/>
    <lineage>
        <taxon>Bacteria</taxon>
        <taxon>Pseudomonadati</taxon>
        <taxon>Bacteroidota</taxon>
        <taxon>Flavobacteriia</taxon>
        <taxon>Flavobacteriales</taxon>
        <taxon>Flavobacteriaceae</taxon>
        <taxon>Myroides</taxon>
    </lineage>
</organism>